<dbReference type="PANTHER" id="PTHR39209:SF2">
    <property type="entry name" value="CYTOPLASMIC PROTEIN"/>
    <property type="match status" value="1"/>
</dbReference>
<dbReference type="Proteomes" id="UP000004185">
    <property type="component" value="Unassembled WGS sequence"/>
</dbReference>
<dbReference type="AlphaFoldDB" id="F0FGM3"/>
<comment type="caution">
    <text evidence="2">The sequence shown here is derived from an EMBL/GenBank/DDBJ whole genome shotgun (WGS) entry which is preliminary data.</text>
</comment>
<gene>
    <name evidence="2" type="ORF">HMPREF9388_1856</name>
</gene>
<accession>F0FGM3</accession>
<dbReference type="PATRIC" id="fig|888815.3.peg.1826"/>
<sequence length="251" mass="28751">MKYKFGRCRILIKFNKKRWRTAAMKFVLDKSLGELDIKSVVIGIAKNVNPHAELSPSFLKKKKEMEDWALDCDLDEVLESPVIQGYVEILQRVGRSVKKNPPTVPALIRNIQHRGSLPHINSIIDIYNVEALHSLLAIGGHDFDKIEGQIEFTVSQKEDVFLPILSKEKHVAKTDYVYRDAKGILAWLDVRDSEYYKFDEETKDAIFIIQGNANTSVEMRLEALERIRHDLAECMPDVEFETHVISIGENG</sequence>
<dbReference type="SUPFAM" id="SSF56037">
    <property type="entry name" value="PheT/TilS domain"/>
    <property type="match status" value="1"/>
</dbReference>
<dbReference type="PANTHER" id="PTHR39209">
    <property type="match status" value="1"/>
</dbReference>
<evidence type="ECO:0000313" key="2">
    <source>
        <dbReference type="EMBL" id="EGC21880.1"/>
    </source>
</evidence>
<dbReference type="EMBL" id="AEWY01000011">
    <property type="protein sequence ID" value="EGC21880.1"/>
    <property type="molecule type" value="Genomic_DNA"/>
</dbReference>
<dbReference type="GO" id="GO:0003723">
    <property type="term" value="F:RNA binding"/>
    <property type="evidence" value="ECO:0007669"/>
    <property type="project" value="InterPro"/>
</dbReference>
<dbReference type="Gene3D" id="3.50.40.10">
    <property type="entry name" value="Phenylalanyl-trna Synthetase, Chain B, domain 3"/>
    <property type="match status" value="1"/>
</dbReference>
<dbReference type="GO" id="GO:0004826">
    <property type="term" value="F:phenylalanine-tRNA ligase activity"/>
    <property type="evidence" value="ECO:0007669"/>
    <property type="project" value="InterPro"/>
</dbReference>
<dbReference type="Pfam" id="PF03483">
    <property type="entry name" value="B3_4"/>
    <property type="match status" value="1"/>
</dbReference>
<feature type="domain" description="B3/B4 tRNA-binding" evidence="1">
    <location>
        <begin position="84"/>
        <end position="236"/>
    </location>
</feature>
<proteinExistence type="predicted"/>
<dbReference type="InterPro" id="IPR005146">
    <property type="entry name" value="B3/B4_tRNA-bd"/>
</dbReference>
<protein>
    <recommendedName>
        <fullName evidence="1">B3/B4 tRNA-binding domain-containing protein</fullName>
    </recommendedName>
</protein>
<reference evidence="2 3" key="1">
    <citation type="submission" date="2011-01" db="EMBL/GenBank/DDBJ databases">
        <authorList>
            <person name="Muzny D."/>
            <person name="Qin X."/>
            <person name="Deng J."/>
            <person name="Jiang H."/>
            <person name="Liu Y."/>
            <person name="Qu J."/>
            <person name="Song X.-Z."/>
            <person name="Zhang L."/>
            <person name="Thornton R."/>
            <person name="Coyle M."/>
            <person name="Francisco L."/>
            <person name="Jackson L."/>
            <person name="Javaid M."/>
            <person name="Korchina V."/>
            <person name="Kovar C."/>
            <person name="Mata R."/>
            <person name="Mathew T."/>
            <person name="Ngo R."/>
            <person name="Nguyen L."/>
            <person name="Nguyen N."/>
            <person name="Okwuonu G."/>
            <person name="Ongeri F."/>
            <person name="Pham C."/>
            <person name="Simmons D."/>
            <person name="Wilczek-Boney K."/>
            <person name="Hale W."/>
            <person name="Jakkamsetti A."/>
            <person name="Pham P."/>
            <person name="Ruth R."/>
            <person name="San Lucas F."/>
            <person name="Warren J."/>
            <person name="Zhang J."/>
            <person name="Zhao Z."/>
            <person name="Zhou C."/>
            <person name="Zhu D."/>
            <person name="Lee S."/>
            <person name="Bess C."/>
            <person name="Blankenburg K."/>
            <person name="Forbes L."/>
            <person name="Fu Q."/>
            <person name="Gubbala S."/>
            <person name="Hirani K."/>
            <person name="Jayaseelan J.C."/>
            <person name="Lara F."/>
            <person name="Munidasa M."/>
            <person name="Palculict T."/>
            <person name="Patil S."/>
            <person name="Pu L.-L."/>
            <person name="Saada N."/>
            <person name="Tang L."/>
            <person name="Weissenberger G."/>
            <person name="Zhu Y."/>
            <person name="Hemphill L."/>
            <person name="Shang Y."/>
            <person name="Youmans B."/>
            <person name="Ayvaz T."/>
            <person name="Ross M."/>
            <person name="Santibanez J."/>
            <person name="Aqrawi P."/>
            <person name="Gross S."/>
            <person name="Joshi V."/>
            <person name="Fowler G."/>
            <person name="Nazareth L."/>
            <person name="Reid J."/>
            <person name="Worley K."/>
            <person name="Petrosino J."/>
            <person name="Highlander S."/>
            <person name="Gibbs R."/>
        </authorList>
    </citation>
    <scope>NUCLEOTIDE SEQUENCE [LARGE SCALE GENOMIC DNA]</scope>
    <source>
        <strain evidence="2 3">SK353</strain>
    </source>
</reference>
<dbReference type="SMART" id="SM00873">
    <property type="entry name" value="B3_4"/>
    <property type="match status" value="1"/>
</dbReference>
<evidence type="ECO:0000313" key="3">
    <source>
        <dbReference type="Proteomes" id="UP000004185"/>
    </source>
</evidence>
<name>F0FGM3_STRSA</name>
<dbReference type="HOGENOM" id="CLU_1199217_0_0_9"/>
<organism evidence="2 3">
    <name type="scientific">Streptococcus sanguinis SK353</name>
    <dbReference type="NCBI Taxonomy" id="888815"/>
    <lineage>
        <taxon>Bacteria</taxon>
        <taxon>Bacillati</taxon>
        <taxon>Bacillota</taxon>
        <taxon>Bacilli</taxon>
        <taxon>Lactobacillales</taxon>
        <taxon>Streptococcaceae</taxon>
        <taxon>Streptococcus</taxon>
    </lineage>
</organism>
<dbReference type="InterPro" id="IPR020825">
    <property type="entry name" value="Phe-tRNA_synthase-like_B3/B4"/>
</dbReference>
<evidence type="ECO:0000259" key="1">
    <source>
        <dbReference type="SMART" id="SM00873"/>
    </source>
</evidence>